<dbReference type="PRINTS" id="PR00080">
    <property type="entry name" value="SDRFAMILY"/>
</dbReference>
<name>A0A1H5PC93_9FLAO</name>
<dbReference type="Gene3D" id="3.40.50.720">
    <property type="entry name" value="NAD(P)-binding Rossmann-like Domain"/>
    <property type="match status" value="1"/>
</dbReference>
<evidence type="ECO:0000256" key="1">
    <source>
        <dbReference type="ARBA" id="ARBA00006484"/>
    </source>
</evidence>
<dbReference type="SUPFAM" id="SSF51735">
    <property type="entry name" value="NAD(P)-binding Rossmann-fold domains"/>
    <property type="match status" value="1"/>
</dbReference>
<dbReference type="PRINTS" id="PR00081">
    <property type="entry name" value="GDHRDH"/>
</dbReference>
<evidence type="ECO:0000259" key="4">
    <source>
        <dbReference type="SMART" id="SM00822"/>
    </source>
</evidence>
<dbReference type="PANTHER" id="PTHR43115">
    <property type="entry name" value="DEHYDROGENASE/REDUCTASE SDR FAMILY MEMBER 11"/>
    <property type="match status" value="1"/>
</dbReference>
<organism evidence="5 6">
    <name type="scientific">Salinimicrobium catena</name>
    <dbReference type="NCBI Taxonomy" id="390640"/>
    <lineage>
        <taxon>Bacteria</taxon>
        <taxon>Pseudomonadati</taxon>
        <taxon>Bacteroidota</taxon>
        <taxon>Flavobacteriia</taxon>
        <taxon>Flavobacteriales</taxon>
        <taxon>Flavobacteriaceae</taxon>
        <taxon>Salinimicrobium</taxon>
    </lineage>
</organism>
<evidence type="ECO:0000313" key="5">
    <source>
        <dbReference type="EMBL" id="SEF11204.1"/>
    </source>
</evidence>
<dbReference type="GO" id="GO:0016616">
    <property type="term" value="F:oxidoreductase activity, acting on the CH-OH group of donors, NAD or NADP as acceptor"/>
    <property type="evidence" value="ECO:0007669"/>
    <property type="project" value="UniProtKB-ARBA"/>
</dbReference>
<evidence type="ECO:0000256" key="2">
    <source>
        <dbReference type="ARBA" id="ARBA00023002"/>
    </source>
</evidence>
<dbReference type="STRING" id="390640.SAMN04488034_11144"/>
<sequence>MMLFRLLNSENPPETPILYRNKTAKMKIKDKVAVVTGASSGIGKAIAKRLSAEGCKVVLASRSVEKLIELQEELKNETMVADMDVSNTESVTGCFHDIWERFGQVDILVNSAGVMPLTYLKNRHLDEWLETIEVNVKGTLRCINEVLPAMKTQKNGHIINIASVDGREIFEGGAVYGASKAAVIALSRAMRMELSPEFNIRVTAIEPGTVATNLRDDITDQELLGDKHYSDNEPKLSPENIADAVIYALTQPDNVNVNELLIKPTGKA</sequence>
<gene>
    <name evidence="5" type="ORF">SAMN04488034_11144</name>
</gene>
<dbReference type="Proteomes" id="UP000199448">
    <property type="component" value="Unassembled WGS sequence"/>
</dbReference>
<evidence type="ECO:0000313" key="6">
    <source>
        <dbReference type="Proteomes" id="UP000199448"/>
    </source>
</evidence>
<dbReference type="InterPro" id="IPR036291">
    <property type="entry name" value="NAD(P)-bd_dom_sf"/>
</dbReference>
<dbReference type="PROSITE" id="PS00061">
    <property type="entry name" value="ADH_SHORT"/>
    <property type="match status" value="1"/>
</dbReference>
<comment type="similarity">
    <text evidence="1 3">Belongs to the short-chain dehydrogenases/reductases (SDR) family.</text>
</comment>
<dbReference type="PANTHER" id="PTHR43115:SF4">
    <property type="entry name" value="DEHYDROGENASE_REDUCTASE SDR FAMILY MEMBER 11"/>
    <property type="match status" value="1"/>
</dbReference>
<dbReference type="Pfam" id="PF00106">
    <property type="entry name" value="adh_short"/>
    <property type="match status" value="1"/>
</dbReference>
<dbReference type="InterPro" id="IPR002347">
    <property type="entry name" value="SDR_fam"/>
</dbReference>
<dbReference type="AlphaFoldDB" id="A0A1H5PC93"/>
<dbReference type="InterPro" id="IPR020904">
    <property type="entry name" value="Sc_DH/Rdtase_CS"/>
</dbReference>
<proteinExistence type="inferred from homology"/>
<reference evidence="5 6" key="1">
    <citation type="submission" date="2016-10" db="EMBL/GenBank/DDBJ databases">
        <authorList>
            <person name="de Groot N.N."/>
        </authorList>
    </citation>
    <scope>NUCLEOTIDE SEQUENCE [LARGE SCALE GENOMIC DNA]</scope>
    <source>
        <strain evidence="5 6">DSM 23553</strain>
    </source>
</reference>
<protein>
    <recommendedName>
        <fullName evidence="4">Ketoreductase domain-containing protein</fullName>
    </recommendedName>
</protein>
<accession>A0A1H5PC93</accession>
<keyword evidence="6" id="KW-1185">Reference proteome</keyword>
<dbReference type="InterPro" id="IPR057326">
    <property type="entry name" value="KR_dom"/>
</dbReference>
<dbReference type="EMBL" id="FNUG01000011">
    <property type="protein sequence ID" value="SEF11204.1"/>
    <property type="molecule type" value="Genomic_DNA"/>
</dbReference>
<dbReference type="FunFam" id="3.40.50.720:FF:000047">
    <property type="entry name" value="NADP-dependent L-serine/L-allo-threonine dehydrogenase"/>
    <property type="match status" value="1"/>
</dbReference>
<dbReference type="CDD" id="cd05233">
    <property type="entry name" value="SDR_c"/>
    <property type="match status" value="1"/>
</dbReference>
<feature type="domain" description="Ketoreductase" evidence="4">
    <location>
        <begin position="31"/>
        <end position="208"/>
    </location>
</feature>
<evidence type="ECO:0000256" key="3">
    <source>
        <dbReference type="RuleBase" id="RU000363"/>
    </source>
</evidence>
<keyword evidence="2" id="KW-0560">Oxidoreductase</keyword>
<dbReference type="SMART" id="SM00822">
    <property type="entry name" value="PKS_KR"/>
    <property type="match status" value="1"/>
</dbReference>